<evidence type="ECO:0000313" key="3">
    <source>
        <dbReference type="Proteomes" id="UP001140502"/>
    </source>
</evidence>
<dbReference type="OrthoDB" id="5096178at2759"/>
<dbReference type="EMBL" id="JAPEUR010000007">
    <property type="protein sequence ID" value="KAJ4328788.1"/>
    <property type="molecule type" value="Genomic_DNA"/>
</dbReference>
<comment type="caution">
    <text evidence="2">The sequence shown here is derived from an EMBL/GenBank/DDBJ whole genome shotgun (WGS) entry which is preliminary data.</text>
</comment>
<protein>
    <submittedName>
        <fullName evidence="2">Uncharacterized protein</fullName>
    </submittedName>
</protein>
<name>A0A9W9BTP6_9HYPO</name>
<evidence type="ECO:0000313" key="2">
    <source>
        <dbReference type="EMBL" id="KAJ4328788.1"/>
    </source>
</evidence>
<keyword evidence="3" id="KW-1185">Reference proteome</keyword>
<dbReference type="AlphaFoldDB" id="A0A9W9BTP6"/>
<evidence type="ECO:0000256" key="1">
    <source>
        <dbReference type="SAM" id="SignalP"/>
    </source>
</evidence>
<feature type="signal peptide" evidence="1">
    <location>
        <begin position="1"/>
        <end position="22"/>
    </location>
</feature>
<gene>
    <name evidence="2" type="ORF">N0V84_000794</name>
</gene>
<reference evidence="2" key="1">
    <citation type="submission" date="2022-10" db="EMBL/GenBank/DDBJ databases">
        <title>Tapping the CABI collections for fungal endophytes: first genome assemblies for Collariella, Neodidymelliopsis, Ascochyta clinopodiicola, Didymella pomorum, Didymosphaeria variabile, Neocosmospora piperis and Neocucurbitaria cava.</title>
        <authorList>
            <person name="Hill R."/>
        </authorList>
    </citation>
    <scope>NUCLEOTIDE SEQUENCE</scope>
    <source>
        <strain evidence="2">IMI 366586</strain>
    </source>
</reference>
<organism evidence="2 3">
    <name type="scientific">Fusarium piperis</name>
    <dbReference type="NCBI Taxonomy" id="1435070"/>
    <lineage>
        <taxon>Eukaryota</taxon>
        <taxon>Fungi</taxon>
        <taxon>Dikarya</taxon>
        <taxon>Ascomycota</taxon>
        <taxon>Pezizomycotina</taxon>
        <taxon>Sordariomycetes</taxon>
        <taxon>Hypocreomycetidae</taxon>
        <taxon>Hypocreales</taxon>
        <taxon>Nectriaceae</taxon>
        <taxon>Fusarium</taxon>
        <taxon>Fusarium solani species complex</taxon>
    </lineage>
</organism>
<feature type="chain" id="PRO_5040979938" evidence="1">
    <location>
        <begin position="23"/>
        <end position="193"/>
    </location>
</feature>
<proteinExistence type="predicted"/>
<dbReference type="Proteomes" id="UP001140502">
    <property type="component" value="Unassembled WGS sequence"/>
</dbReference>
<sequence length="193" mass="21543">MRHFTFLSVLLSFGAFAAGVTAALPGVVSNATTNSQGKISMTGRAAQELNSKYFMRPDGTEIEPQDFICETYSLLGKIEESFRSNPPYLADIFFSESFEKKINDIDEKCMEDFSGNEEKCVASLAVLSYIGMSLGVQYIAVVYQQQCIDSKEPIQKALTKPEMCGEGWKHGQTYVVMREDMKEELLRKILEGA</sequence>
<accession>A0A9W9BTP6</accession>
<keyword evidence="1" id="KW-0732">Signal</keyword>